<gene>
    <name evidence="1" type="ORF">HNR68_004879</name>
</gene>
<dbReference type="Proteomes" id="UP000587002">
    <property type="component" value="Unassembled WGS sequence"/>
</dbReference>
<name>A0A853AUC5_9PSEU</name>
<organism evidence="1 2">
    <name type="scientific">Saccharopolyspora hordei</name>
    <dbReference type="NCBI Taxonomy" id="1838"/>
    <lineage>
        <taxon>Bacteria</taxon>
        <taxon>Bacillati</taxon>
        <taxon>Actinomycetota</taxon>
        <taxon>Actinomycetes</taxon>
        <taxon>Pseudonocardiales</taxon>
        <taxon>Pseudonocardiaceae</taxon>
        <taxon>Saccharopolyspora</taxon>
    </lineage>
</organism>
<accession>A0A853AUC5</accession>
<evidence type="ECO:0000313" key="1">
    <source>
        <dbReference type="EMBL" id="NYI86249.1"/>
    </source>
</evidence>
<dbReference type="RefSeq" id="WP_179724047.1">
    <property type="nucleotide sequence ID" value="NZ_BAABFH010000001.1"/>
</dbReference>
<dbReference type="AlphaFoldDB" id="A0A853AUC5"/>
<sequence>MTAETHQHLSVSLNGVDNVGKTKQLAWLHRGMPDAHLVGTVDAWDSRWREVAAGDFAHWWFVGSTTAEHVGLMLGSHVARRDASGPLALEDRGLPMLRATCAATAALKDG</sequence>
<keyword evidence="2" id="KW-1185">Reference proteome</keyword>
<evidence type="ECO:0000313" key="2">
    <source>
        <dbReference type="Proteomes" id="UP000587002"/>
    </source>
</evidence>
<comment type="caution">
    <text evidence="1">The sequence shown here is derived from an EMBL/GenBank/DDBJ whole genome shotgun (WGS) entry which is preliminary data.</text>
</comment>
<proteinExistence type="predicted"/>
<dbReference type="EMBL" id="JACCFJ010000001">
    <property type="protein sequence ID" value="NYI86249.1"/>
    <property type="molecule type" value="Genomic_DNA"/>
</dbReference>
<protein>
    <submittedName>
        <fullName evidence="1">Uncharacterized protein</fullName>
    </submittedName>
</protein>
<reference evidence="1 2" key="1">
    <citation type="submission" date="2020-07" db="EMBL/GenBank/DDBJ databases">
        <title>Sequencing the genomes of 1000 actinobacteria strains.</title>
        <authorList>
            <person name="Klenk H.-P."/>
        </authorList>
    </citation>
    <scope>NUCLEOTIDE SEQUENCE [LARGE SCALE GENOMIC DNA]</scope>
    <source>
        <strain evidence="1 2">DSM 44065</strain>
    </source>
</reference>